<keyword evidence="4" id="KW-1185">Reference proteome</keyword>
<evidence type="ECO:0000313" key="4">
    <source>
        <dbReference type="Proteomes" id="UP000317648"/>
    </source>
</evidence>
<keyword evidence="2" id="KW-1133">Transmembrane helix</keyword>
<organism evidence="3 4">
    <name type="scientific">Lignipirellula cremea</name>
    <dbReference type="NCBI Taxonomy" id="2528010"/>
    <lineage>
        <taxon>Bacteria</taxon>
        <taxon>Pseudomonadati</taxon>
        <taxon>Planctomycetota</taxon>
        <taxon>Planctomycetia</taxon>
        <taxon>Pirellulales</taxon>
        <taxon>Pirellulaceae</taxon>
        <taxon>Lignipirellula</taxon>
    </lineage>
</organism>
<feature type="compositionally biased region" description="Gly residues" evidence="1">
    <location>
        <begin position="169"/>
        <end position="195"/>
    </location>
</feature>
<feature type="transmembrane region" description="Helical" evidence="2">
    <location>
        <begin position="107"/>
        <end position="129"/>
    </location>
</feature>
<feature type="region of interest" description="Disordered" evidence="1">
    <location>
        <begin position="142"/>
        <end position="195"/>
    </location>
</feature>
<feature type="transmembrane region" description="Helical" evidence="2">
    <location>
        <begin position="68"/>
        <end position="92"/>
    </location>
</feature>
<evidence type="ECO:0000256" key="2">
    <source>
        <dbReference type="SAM" id="Phobius"/>
    </source>
</evidence>
<proteinExistence type="predicted"/>
<accession>A0A518DZM6</accession>
<evidence type="ECO:0000256" key="1">
    <source>
        <dbReference type="SAM" id="MobiDB-lite"/>
    </source>
</evidence>
<feature type="compositionally biased region" description="Low complexity" evidence="1">
    <location>
        <begin position="143"/>
        <end position="157"/>
    </location>
</feature>
<reference evidence="3 4" key="1">
    <citation type="submission" date="2019-02" db="EMBL/GenBank/DDBJ databases">
        <title>Deep-cultivation of Planctomycetes and their phenomic and genomic characterization uncovers novel biology.</title>
        <authorList>
            <person name="Wiegand S."/>
            <person name="Jogler M."/>
            <person name="Boedeker C."/>
            <person name="Pinto D."/>
            <person name="Vollmers J."/>
            <person name="Rivas-Marin E."/>
            <person name="Kohn T."/>
            <person name="Peeters S.H."/>
            <person name="Heuer A."/>
            <person name="Rast P."/>
            <person name="Oberbeckmann S."/>
            <person name="Bunk B."/>
            <person name="Jeske O."/>
            <person name="Meyerdierks A."/>
            <person name="Storesund J.E."/>
            <person name="Kallscheuer N."/>
            <person name="Luecker S."/>
            <person name="Lage O.M."/>
            <person name="Pohl T."/>
            <person name="Merkel B.J."/>
            <person name="Hornburger P."/>
            <person name="Mueller R.-W."/>
            <person name="Bruemmer F."/>
            <person name="Labrenz M."/>
            <person name="Spormann A.M."/>
            <person name="Op den Camp H."/>
            <person name="Overmann J."/>
            <person name="Amann R."/>
            <person name="Jetten M.S.M."/>
            <person name="Mascher T."/>
            <person name="Medema M.H."/>
            <person name="Devos D.P."/>
            <person name="Kaster A.-K."/>
            <person name="Ovreas L."/>
            <person name="Rohde M."/>
            <person name="Galperin M.Y."/>
            <person name="Jogler C."/>
        </authorList>
    </citation>
    <scope>NUCLEOTIDE SEQUENCE [LARGE SCALE GENOMIC DNA]</scope>
    <source>
        <strain evidence="3 4">Pla85_3_4</strain>
    </source>
</reference>
<evidence type="ECO:0000313" key="3">
    <source>
        <dbReference type="EMBL" id="QDU97300.1"/>
    </source>
</evidence>
<gene>
    <name evidence="3" type="ORF">Pla8534_51460</name>
</gene>
<feature type="transmembrane region" description="Helical" evidence="2">
    <location>
        <begin position="20"/>
        <end position="47"/>
    </location>
</feature>
<keyword evidence="2" id="KW-0812">Transmembrane</keyword>
<dbReference type="EMBL" id="CP036433">
    <property type="protein sequence ID" value="QDU97300.1"/>
    <property type="molecule type" value="Genomic_DNA"/>
</dbReference>
<dbReference type="RefSeq" id="WP_197442567.1">
    <property type="nucleotide sequence ID" value="NZ_CP036433.1"/>
</dbReference>
<protein>
    <submittedName>
        <fullName evidence="3">Uncharacterized protein</fullName>
    </submittedName>
</protein>
<feature type="region of interest" description="Disordered" evidence="1">
    <location>
        <begin position="200"/>
        <end position="219"/>
    </location>
</feature>
<dbReference type="KEGG" id="lcre:Pla8534_51460"/>
<dbReference type="AlphaFoldDB" id="A0A518DZM6"/>
<name>A0A518DZM6_9BACT</name>
<feature type="transmembrane region" description="Helical" evidence="2">
    <location>
        <begin position="288"/>
        <end position="314"/>
    </location>
</feature>
<dbReference type="Proteomes" id="UP000317648">
    <property type="component" value="Chromosome"/>
</dbReference>
<sequence length="400" mass="40933">MSYGISQNQDAHDLNRLGMFWYLYAAFQGVFLLAFLLMGGINGLIFFAARGMAQQHHRGQEVATFAPLVMFLTCVFAAVFFAVTLTLSIMVARRFSTLQGYGLCRTTSMLICLQMPVGTALGIYTLIVLGRDSIRARFGAGGKPASSSYAASSSYPPASSPGKPPGQGAPAGGYGPPGGNYGPPTGGGYGPPKGGGYGPPAGGGYGPPTGGSYGPPAGGGYGPPVGGGGGMPGIDLTAASNHGEAPSMANVAAQAYENTKRYGTHHGGGVYSHTYVPLEVQRLRNGKWLWIVAAVAGAGLLAVLLLCGVALLVVGKVKQEKKRHPFPRNGIQQPVRPRTFHLNQAPGRALPTADTIGSAAVRFVHAAVSAGPGVSGVSAEVPSARSVGAAVAMFPAVPLH</sequence>
<keyword evidence="2" id="KW-0472">Membrane</keyword>